<dbReference type="Proteomes" id="UP000015453">
    <property type="component" value="Unassembled WGS sequence"/>
</dbReference>
<name>S8CBS6_9LAMI</name>
<dbReference type="EMBL" id="AUSU01004873">
    <property type="protein sequence ID" value="EPS64364.1"/>
    <property type="molecule type" value="Genomic_DNA"/>
</dbReference>
<feature type="non-terminal residue" evidence="1">
    <location>
        <position position="1"/>
    </location>
</feature>
<proteinExistence type="predicted"/>
<dbReference type="AlphaFoldDB" id="S8CBS6"/>
<comment type="caution">
    <text evidence="1">The sequence shown here is derived from an EMBL/GenBank/DDBJ whole genome shotgun (WGS) entry which is preliminary data.</text>
</comment>
<organism evidence="1 2">
    <name type="scientific">Genlisea aurea</name>
    <dbReference type="NCBI Taxonomy" id="192259"/>
    <lineage>
        <taxon>Eukaryota</taxon>
        <taxon>Viridiplantae</taxon>
        <taxon>Streptophyta</taxon>
        <taxon>Embryophyta</taxon>
        <taxon>Tracheophyta</taxon>
        <taxon>Spermatophyta</taxon>
        <taxon>Magnoliopsida</taxon>
        <taxon>eudicotyledons</taxon>
        <taxon>Gunneridae</taxon>
        <taxon>Pentapetalae</taxon>
        <taxon>asterids</taxon>
        <taxon>lamiids</taxon>
        <taxon>Lamiales</taxon>
        <taxon>Lentibulariaceae</taxon>
        <taxon>Genlisea</taxon>
    </lineage>
</organism>
<protein>
    <submittedName>
        <fullName evidence="1">Uncharacterized protein</fullName>
    </submittedName>
</protein>
<gene>
    <name evidence="1" type="ORF">M569_10417</name>
</gene>
<accession>S8CBS6</accession>
<evidence type="ECO:0000313" key="2">
    <source>
        <dbReference type="Proteomes" id="UP000015453"/>
    </source>
</evidence>
<feature type="non-terminal residue" evidence="1">
    <location>
        <position position="223"/>
    </location>
</feature>
<sequence>AMPEFLLPIYVRFSLQELERKFLCLIDTGCRIPVVFRTGLCPVSLLSTAPRGINIVTADGSKMAGGQMGSKLILRIPTKVMAGACEFVTVDGQWGYEANITNDFIFGYPFLRQQLFAVDCVESCLRDVKQLSSPPLPLRLSLVDLDKSDGARKCAVSPGSTTLAYSLGESNRDRLGTDHSQGRPLPPILSDGNLQPQGFADNSLVRAVIDHQESILNLEGQCC</sequence>
<reference evidence="1 2" key="1">
    <citation type="journal article" date="2013" name="BMC Genomics">
        <title>The miniature genome of a carnivorous plant Genlisea aurea contains a low number of genes and short non-coding sequences.</title>
        <authorList>
            <person name="Leushkin E.V."/>
            <person name="Sutormin R.A."/>
            <person name="Nabieva E.R."/>
            <person name="Penin A.A."/>
            <person name="Kondrashov A.S."/>
            <person name="Logacheva M.D."/>
        </authorList>
    </citation>
    <scope>NUCLEOTIDE SEQUENCE [LARGE SCALE GENOMIC DNA]</scope>
</reference>
<evidence type="ECO:0000313" key="1">
    <source>
        <dbReference type="EMBL" id="EPS64364.1"/>
    </source>
</evidence>
<keyword evidence="2" id="KW-1185">Reference proteome</keyword>